<dbReference type="Pfam" id="PF16326">
    <property type="entry name" value="ABC_tran_CTD"/>
    <property type="match status" value="1"/>
</dbReference>
<accession>A0A150GE80</accession>
<dbReference type="CDD" id="cd03221">
    <property type="entry name" value="ABCF_EF-3"/>
    <property type="match status" value="1"/>
</dbReference>
<dbReference type="InterPro" id="IPR051309">
    <property type="entry name" value="ABCF_ATPase"/>
</dbReference>
<dbReference type="InterPro" id="IPR032524">
    <property type="entry name" value="ABC_tran_C"/>
</dbReference>
<dbReference type="GO" id="GO:0016887">
    <property type="term" value="F:ATP hydrolysis activity"/>
    <property type="evidence" value="ECO:0007669"/>
    <property type="project" value="InterPro"/>
</dbReference>
<dbReference type="PANTHER" id="PTHR42855:SF1">
    <property type="entry name" value="ABC TRANSPORTER DOMAIN-CONTAINING PROTEIN"/>
    <property type="match status" value="1"/>
</dbReference>
<dbReference type="InterPro" id="IPR003439">
    <property type="entry name" value="ABC_transporter-like_ATP-bd"/>
</dbReference>
<keyword evidence="1" id="KW-0547">Nucleotide-binding</keyword>
<feature type="compositionally biased region" description="Low complexity" evidence="4">
    <location>
        <begin position="302"/>
        <end position="319"/>
    </location>
</feature>
<comment type="caution">
    <text evidence="6">The sequence shown here is derived from an EMBL/GenBank/DDBJ whole genome shotgun (WGS) entry which is preliminary data.</text>
</comment>
<dbReference type="EMBL" id="LSYV01000031">
    <property type="protein sequence ID" value="KXZ48161.1"/>
    <property type="molecule type" value="Genomic_DNA"/>
</dbReference>
<dbReference type="InterPro" id="IPR037118">
    <property type="entry name" value="Val-tRNA_synth_C_sf"/>
</dbReference>
<keyword evidence="7" id="KW-1185">Reference proteome</keyword>
<sequence>MPPTLPQAKFRVLVWTGNKVVRCERLAYTLPESGRELIRDFTYDFQPGAKLGIVGRNGAGKTTLLDLIAGLKSPTSGRWEMGETSVVGYLTQSPPPIRDDLRIIDYIREIADNRKAKIVAAGGVLEQMDTPEVLLEKLGFPRPRQFQKVSSLSGGERRRLHLASVLVERPNVLILDEPTNDLDLSTVEVLEEQLRSFRGVLLTVSHDRAFMDNVAERLLVLAGDGLVRLFDGNYTEYLELMDEEEAAKAAEQRAASGSAASVSGASVASVSSVDSDGEAAEGAAATTTEGRGGKGKGRKGKQQQQQQAAAEPKAEAAAPKKPRKMGYYEQQEYNKLTKEIDDLNAKRDKLNELVMSLAQSGTDLAALEKASVEMGAVQDAIDAKSERWLELAELAGDI</sequence>
<dbReference type="PANTHER" id="PTHR42855">
    <property type="entry name" value="ABC TRANSPORTER ATP-BINDING SUBUNIT"/>
    <property type="match status" value="1"/>
</dbReference>
<dbReference type="Pfam" id="PF00005">
    <property type="entry name" value="ABC_tran"/>
    <property type="match status" value="1"/>
</dbReference>
<dbReference type="Gene3D" id="3.40.50.300">
    <property type="entry name" value="P-loop containing nucleotide triphosphate hydrolases"/>
    <property type="match status" value="1"/>
</dbReference>
<dbReference type="SUPFAM" id="SSF52540">
    <property type="entry name" value="P-loop containing nucleoside triphosphate hydrolases"/>
    <property type="match status" value="1"/>
</dbReference>
<evidence type="ECO:0000313" key="6">
    <source>
        <dbReference type="EMBL" id="KXZ48161.1"/>
    </source>
</evidence>
<dbReference type="GO" id="GO:0005524">
    <property type="term" value="F:ATP binding"/>
    <property type="evidence" value="ECO:0007669"/>
    <property type="project" value="UniProtKB-KW"/>
</dbReference>
<organism evidence="6 7">
    <name type="scientific">Gonium pectorale</name>
    <name type="common">Green alga</name>
    <dbReference type="NCBI Taxonomy" id="33097"/>
    <lineage>
        <taxon>Eukaryota</taxon>
        <taxon>Viridiplantae</taxon>
        <taxon>Chlorophyta</taxon>
        <taxon>core chlorophytes</taxon>
        <taxon>Chlorophyceae</taxon>
        <taxon>CS clade</taxon>
        <taxon>Chlamydomonadales</taxon>
        <taxon>Volvocaceae</taxon>
        <taxon>Gonium</taxon>
    </lineage>
</organism>
<evidence type="ECO:0000313" key="7">
    <source>
        <dbReference type="Proteomes" id="UP000075714"/>
    </source>
</evidence>
<keyword evidence="3" id="KW-0175">Coiled coil</keyword>
<evidence type="ECO:0000256" key="4">
    <source>
        <dbReference type="SAM" id="MobiDB-lite"/>
    </source>
</evidence>
<dbReference type="GO" id="GO:0003677">
    <property type="term" value="F:DNA binding"/>
    <property type="evidence" value="ECO:0007669"/>
    <property type="project" value="InterPro"/>
</dbReference>
<evidence type="ECO:0000256" key="2">
    <source>
        <dbReference type="ARBA" id="ARBA00022840"/>
    </source>
</evidence>
<dbReference type="AlphaFoldDB" id="A0A150GE80"/>
<evidence type="ECO:0000256" key="3">
    <source>
        <dbReference type="SAM" id="Coils"/>
    </source>
</evidence>
<dbReference type="InterPro" id="IPR003593">
    <property type="entry name" value="AAA+_ATPase"/>
</dbReference>
<gene>
    <name evidence="6" type="ORF">GPECTOR_30g257</name>
</gene>
<dbReference type="PROSITE" id="PS50893">
    <property type="entry name" value="ABC_TRANSPORTER_2"/>
    <property type="match status" value="1"/>
</dbReference>
<feature type="compositionally biased region" description="Low complexity" evidence="4">
    <location>
        <begin position="272"/>
        <end position="289"/>
    </location>
</feature>
<feature type="coiled-coil region" evidence="3">
    <location>
        <begin position="333"/>
        <end position="360"/>
    </location>
</feature>
<dbReference type="SMART" id="SM00382">
    <property type="entry name" value="AAA"/>
    <property type="match status" value="1"/>
</dbReference>
<dbReference type="InterPro" id="IPR027417">
    <property type="entry name" value="P-loop_NTPase"/>
</dbReference>
<proteinExistence type="predicted"/>
<evidence type="ECO:0000256" key="1">
    <source>
        <dbReference type="ARBA" id="ARBA00022741"/>
    </source>
</evidence>
<evidence type="ECO:0000259" key="5">
    <source>
        <dbReference type="PROSITE" id="PS50893"/>
    </source>
</evidence>
<reference evidence="7" key="1">
    <citation type="journal article" date="2016" name="Nat. Commun.">
        <title>The Gonium pectorale genome demonstrates co-option of cell cycle regulation during the evolution of multicellularity.</title>
        <authorList>
            <person name="Hanschen E.R."/>
            <person name="Marriage T.N."/>
            <person name="Ferris P.J."/>
            <person name="Hamaji T."/>
            <person name="Toyoda A."/>
            <person name="Fujiyama A."/>
            <person name="Neme R."/>
            <person name="Noguchi H."/>
            <person name="Minakuchi Y."/>
            <person name="Suzuki M."/>
            <person name="Kawai-Toyooka H."/>
            <person name="Smith D.R."/>
            <person name="Sparks H."/>
            <person name="Anderson J."/>
            <person name="Bakaric R."/>
            <person name="Luria V."/>
            <person name="Karger A."/>
            <person name="Kirschner M.W."/>
            <person name="Durand P.M."/>
            <person name="Michod R.E."/>
            <person name="Nozaki H."/>
            <person name="Olson B.J."/>
        </authorList>
    </citation>
    <scope>NUCLEOTIDE SEQUENCE [LARGE SCALE GENOMIC DNA]</scope>
    <source>
        <strain evidence="7">NIES-2863</strain>
    </source>
</reference>
<keyword evidence="2" id="KW-0067">ATP-binding</keyword>
<protein>
    <recommendedName>
        <fullName evidence="5">ABC transporter domain-containing protein</fullName>
    </recommendedName>
</protein>
<dbReference type="STRING" id="33097.A0A150GE80"/>
<dbReference type="Proteomes" id="UP000075714">
    <property type="component" value="Unassembled WGS sequence"/>
</dbReference>
<feature type="region of interest" description="Disordered" evidence="4">
    <location>
        <begin position="272"/>
        <end position="327"/>
    </location>
</feature>
<dbReference type="OrthoDB" id="6500128at2759"/>
<name>A0A150GE80_GONPE</name>
<dbReference type="Gene3D" id="1.10.287.380">
    <property type="entry name" value="Valyl-tRNA synthetase, C-terminal domain"/>
    <property type="match status" value="1"/>
</dbReference>
<feature type="domain" description="ABC transporter" evidence="5">
    <location>
        <begin position="21"/>
        <end position="248"/>
    </location>
</feature>